<accession>A0A846N2I3</accession>
<evidence type="ECO:0000259" key="14">
    <source>
        <dbReference type="Pfam" id="PF20260"/>
    </source>
</evidence>
<dbReference type="CDD" id="cd18084">
    <property type="entry name" value="RsmE-like"/>
    <property type="match status" value="1"/>
</dbReference>
<dbReference type="InterPro" id="IPR006700">
    <property type="entry name" value="RsmE"/>
</dbReference>
<dbReference type="SUPFAM" id="SSF75217">
    <property type="entry name" value="alpha/beta knot"/>
    <property type="match status" value="1"/>
</dbReference>
<gene>
    <name evidence="15" type="ORF">FHS83_002655</name>
</gene>
<feature type="domain" description="Ribosomal RNA small subunit methyltransferase E PUA-like" evidence="14">
    <location>
        <begin position="28"/>
        <end position="72"/>
    </location>
</feature>
<evidence type="ECO:0000256" key="12">
    <source>
        <dbReference type="PIRNR" id="PIRNR015601"/>
    </source>
</evidence>
<dbReference type="GO" id="GO:0005737">
    <property type="term" value="C:cytoplasm"/>
    <property type="evidence" value="ECO:0007669"/>
    <property type="project" value="UniProtKB-SubCell"/>
</dbReference>
<evidence type="ECO:0000256" key="8">
    <source>
        <dbReference type="ARBA" id="ARBA00022679"/>
    </source>
</evidence>
<name>A0A846N2I3_9PROT</name>
<evidence type="ECO:0000256" key="9">
    <source>
        <dbReference type="ARBA" id="ARBA00022691"/>
    </source>
</evidence>
<dbReference type="Proteomes" id="UP000570514">
    <property type="component" value="Unassembled WGS sequence"/>
</dbReference>
<dbReference type="SUPFAM" id="SSF88697">
    <property type="entry name" value="PUA domain-like"/>
    <property type="match status" value="1"/>
</dbReference>
<comment type="caution">
    <text evidence="15">The sequence shown here is derived from an EMBL/GenBank/DDBJ whole genome shotgun (WGS) entry which is preliminary data.</text>
</comment>
<dbReference type="NCBIfam" id="NF008696">
    <property type="entry name" value="PRK11713.3-5"/>
    <property type="match status" value="1"/>
</dbReference>
<keyword evidence="16" id="KW-1185">Reference proteome</keyword>
<dbReference type="Pfam" id="PF04452">
    <property type="entry name" value="Methyltrans_RNA"/>
    <property type="match status" value="1"/>
</dbReference>
<keyword evidence="6 12" id="KW-0698">rRNA processing</keyword>
<evidence type="ECO:0000256" key="1">
    <source>
        <dbReference type="ARBA" id="ARBA00004496"/>
    </source>
</evidence>
<evidence type="ECO:0000256" key="3">
    <source>
        <dbReference type="ARBA" id="ARBA00012328"/>
    </source>
</evidence>
<evidence type="ECO:0000256" key="7">
    <source>
        <dbReference type="ARBA" id="ARBA00022603"/>
    </source>
</evidence>
<keyword evidence="8 12" id="KW-0808">Transferase</keyword>
<dbReference type="InterPro" id="IPR015947">
    <property type="entry name" value="PUA-like_sf"/>
</dbReference>
<reference evidence="15 16" key="1">
    <citation type="submission" date="2020-03" db="EMBL/GenBank/DDBJ databases">
        <title>Genomic Encyclopedia of Type Strains, Phase IV (KMG-IV): sequencing the most valuable type-strain genomes for metagenomic binning, comparative biology and taxonomic classification.</title>
        <authorList>
            <person name="Goeker M."/>
        </authorList>
    </citation>
    <scope>NUCLEOTIDE SEQUENCE [LARGE SCALE GENOMIC DNA]</scope>
    <source>
        <strain evidence="15 16">DSM 19867</strain>
    </source>
</reference>
<dbReference type="RefSeq" id="WP_167083436.1">
    <property type="nucleotide sequence ID" value="NZ_BAAADC010000001.1"/>
</dbReference>
<dbReference type="GO" id="GO:0070475">
    <property type="term" value="P:rRNA base methylation"/>
    <property type="evidence" value="ECO:0007669"/>
    <property type="project" value="TreeGrafter"/>
</dbReference>
<dbReference type="Pfam" id="PF20260">
    <property type="entry name" value="PUA_4"/>
    <property type="match status" value="1"/>
</dbReference>
<dbReference type="PANTHER" id="PTHR30027:SF3">
    <property type="entry name" value="16S RRNA (URACIL(1498)-N(3))-METHYLTRANSFERASE"/>
    <property type="match status" value="1"/>
</dbReference>
<proteinExistence type="inferred from homology"/>
<evidence type="ECO:0000256" key="4">
    <source>
        <dbReference type="ARBA" id="ARBA00013673"/>
    </source>
</evidence>
<dbReference type="EMBL" id="JAASRM010000001">
    <property type="protein sequence ID" value="NIK89337.1"/>
    <property type="molecule type" value="Genomic_DNA"/>
</dbReference>
<evidence type="ECO:0000256" key="5">
    <source>
        <dbReference type="ARBA" id="ARBA00022490"/>
    </source>
</evidence>
<dbReference type="InterPro" id="IPR046887">
    <property type="entry name" value="RsmE_PUA-like"/>
</dbReference>
<evidence type="ECO:0000313" key="16">
    <source>
        <dbReference type="Proteomes" id="UP000570514"/>
    </source>
</evidence>
<dbReference type="Gene3D" id="3.40.1280.10">
    <property type="match status" value="1"/>
</dbReference>
<dbReference type="PIRSF" id="PIRSF015601">
    <property type="entry name" value="MTase_slr0722"/>
    <property type="match status" value="1"/>
</dbReference>
<dbReference type="InterPro" id="IPR046886">
    <property type="entry name" value="RsmE_MTase_dom"/>
</dbReference>
<keyword evidence="5 12" id="KW-0963">Cytoplasm</keyword>
<dbReference type="EC" id="2.1.1.193" evidence="3 12"/>
<evidence type="ECO:0000256" key="10">
    <source>
        <dbReference type="ARBA" id="ARBA00025699"/>
    </source>
</evidence>
<sequence>MSEDLSYPGGKLRLFVEAPLGEGARVVLEEGQAHYLLHVMRAKVGDRLNFFNGQDGEWVAEITETAKRTCTAVCARQLEPQTEVPDLWLCFAPVKKTPADYLTQKATELGVRVLQPIFTRRTIVSRVNTERMLANAVEAAEQSGRVSVPEIREAIALDKLLASWPAERRILFCDEAGDAPSIADALMTERGGSWAVFTGPEGGFDPAERALLRAQANVMAVSLGGRILRADTAALSALSVWQALTGDWR</sequence>
<keyword evidence="7 12" id="KW-0489">Methyltransferase</keyword>
<feature type="domain" description="Ribosomal RNA small subunit methyltransferase E methyltransferase" evidence="13">
    <location>
        <begin position="85"/>
        <end position="242"/>
    </location>
</feature>
<evidence type="ECO:0000313" key="15">
    <source>
        <dbReference type="EMBL" id="NIK89337.1"/>
    </source>
</evidence>
<dbReference type="PANTHER" id="PTHR30027">
    <property type="entry name" value="RIBOSOMAL RNA SMALL SUBUNIT METHYLTRANSFERASE E"/>
    <property type="match status" value="1"/>
</dbReference>
<dbReference type="InterPro" id="IPR029028">
    <property type="entry name" value="Alpha/beta_knot_MTases"/>
</dbReference>
<dbReference type="InterPro" id="IPR029026">
    <property type="entry name" value="tRNA_m1G_MTases_N"/>
</dbReference>
<comment type="subcellular location">
    <subcellularLocation>
        <location evidence="1 12">Cytoplasm</location>
    </subcellularLocation>
</comment>
<comment type="similarity">
    <text evidence="2 12">Belongs to the RNA methyltransferase RsmE family.</text>
</comment>
<evidence type="ECO:0000259" key="13">
    <source>
        <dbReference type="Pfam" id="PF04452"/>
    </source>
</evidence>
<comment type="function">
    <text evidence="10 12">Specifically methylates the N3 position of the uracil ring of uridine 1498 (m3U1498) in 16S rRNA. Acts on the fully assembled 30S ribosomal subunit.</text>
</comment>
<dbReference type="Gene3D" id="2.40.240.20">
    <property type="entry name" value="Hypothetical PUA domain-like, domain 1"/>
    <property type="match status" value="1"/>
</dbReference>
<dbReference type="AlphaFoldDB" id="A0A846N2I3"/>
<dbReference type="NCBIfam" id="TIGR00046">
    <property type="entry name" value="RsmE family RNA methyltransferase"/>
    <property type="match status" value="1"/>
</dbReference>
<organism evidence="15 16">
    <name type="scientific">Rhizomicrobium palustre</name>
    <dbReference type="NCBI Taxonomy" id="189966"/>
    <lineage>
        <taxon>Bacteria</taxon>
        <taxon>Pseudomonadati</taxon>
        <taxon>Pseudomonadota</taxon>
        <taxon>Alphaproteobacteria</taxon>
        <taxon>Micropepsales</taxon>
        <taxon>Micropepsaceae</taxon>
        <taxon>Rhizomicrobium</taxon>
    </lineage>
</organism>
<evidence type="ECO:0000256" key="2">
    <source>
        <dbReference type="ARBA" id="ARBA00005528"/>
    </source>
</evidence>
<keyword evidence="9 12" id="KW-0949">S-adenosyl-L-methionine</keyword>
<dbReference type="GO" id="GO:0070042">
    <property type="term" value="F:rRNA (uridine-N3-)-methyltransferase activity"/>
    <property type="evidence" value="ECO:0007669"/>
    <property type="project" value="TreeGrafter"/>
</dbReference>
<evidence type="ECO:0000256" key="11">
    <source>
        <dbReference type="ARBA" id="ARBA00047944"/>
    </source>
</evidence>
<comment type="catalytic activity">
    <reaction evidence="11 12">
        <text>uridine(1498) in 16S rRNA + S-adenosyl-L-methionine = N(3)-methyluridine(1498) in 16S rRNA + S-adenosyl-L-homocysteine + H(+)</text>
        <dbReference type="Rhea" id="RHEA:42920"/>
        <dbReference type="Rhea" id="RHEA-COMP:10283"/>
        <dbReference type="Rhea" id="RHEA-COMP:10284"/>
        <dbReference type="ChEBI" id="CHEBI:15378"/>
        <dbReference type="ChEBI" id="CHEBI:57856"/>
        <dbReference type="ChEBI" id="CHEBI:59789"/>
        <dbReference type="ChEBI" id="CHEBI:65315"/>
        <dbReference type="ChEBI" id="CHEBI:74502"/>
        <dbReference type="EC" id="2.1.1.193"/>
    </reaction>
</comment>
<evidence type="ECO:0000256" key="6">
    <source>
        <dbReference type="ARBA" id="ARBA00022552"/>
    </source>
</evidence>
<protein>
    <recommendedName>
        <fullName evidence="4 12">Ribosomal RNA small subunit methyltransferase E</fullName>
        <ecNumber evidence="3 12">2.1.1.193</ecNumber>
    </recommendedName>
</protein>